<evidence type="ECO:0000313" key="1">
    <source>
        <dbReference type="EMBL" id="TCO51290.1"/>
    </source>
</evidence>
<gene>
    <name evidence="1" type="ORF">EV646_101273</name>
</gene>
<accession>A0A4V2S598</accession>
<sequence>MTETPRQEVCPILHLELGPLDLNLLGLRVQLNQVVLDITAIPGPGNLLGNLLCAIAGLLDGFDLSGALGDLLRNLIDALIRLLQGLGGGSAAGGRTTPVQP</sequence>
<evidence type="ECO:0000313" key="2">
    <source>
        <dbReference type="Proteomes" id="UP000295573"/>
    </source>
</evidence>
<organism evidence="1 2">
    <name type="scientific">Kribbella antiqua</name>
    <dbReference type="NCBI Taxonomy" id="2512217"/>
    <lineage>
        <taxon>Bacteria</taxon>
        <taxon>Bacillati</taxon>
        <taxon>Actinomycetota</taxon>
        <taxon>Actinomycetes</taxon>
        <taxon>Propionibacteriales</taxon>
        <taxon>Kribbellaceae</taxon>
        <taxon>Kribbella</taxon>
    </lineage>
</organism>
<dbReference type="Proteomes" id="UP000295573">
    <property type="component" value="Unassembled WGS sequence"/>
</dbReference>
<dbReference type="RefSeq" id="WP_199236740.1">
    <property type="nucleotide sequence ID" value="NZ_SLWR01000001.1"/>
</dbReference>
<keyword evidence="2" id="KW-1185">Reference proteome</keyword>
<dbReference type="EMBL" id="SLWR01000001">
    <property type="protein sequence ID" value="TCO51290.1"/>
    <property type="molecule type" value="Genomic_DNA"/>
</dbReference>
<reference evidence="1 2" key="1">
    <citation type="journal article" date="2015" name="Stand. Genomic Sci.">
        <title>Genomic Encyclopedia of Bacterial and Archaeal Type Strains, Phase III: the genomes of soil and plant-associated and newly described type strains.</title>
        <authorList>
            <person name="Whitman W.B."/>
            <person name="Woyke T."/>
            <person name="Klenk H.P."/>
            <person name="Zhou Y."/>
            <person name="Lilburn T.G."/>
            <person name="Beck B.J."/>
            <person name="De Vos P."/>
            <person name="Vandamme P."/>
            <person name="Eisen J.A."/>
            <person name="Garrity G."/>
            <person name="Hugenholtz P."/>
            <person name="Kyrpides N.C."/>
        </authorList>
    </citation>
    <scope>NUCLEOTIDE SEQUENCE [LARGE SCALE GENOMIC DNA]</scope>
    <source>
        <strain evidence="1 2">VKM Ac-2541</strain>
    </source>
</reference>
<dbReference type="AlphaFoldDB" id="A0A4V2S598"/>
<name>A0A4V2S598_9ACTN</name>
<protein>
    <submittedName>
        <fullName evidence="1">Uncharacterized protein</fullName>
    </submittedName>
</protein>
<proteinExistence type="predicted"/>
<comment type="caution">
    <text evidence="1">The sequence shown here is derived from an EMBL/GenBank/DDBJ whole genome shotgun (WGS) entry which is preliminary data.</text>
</comment>